<dbReference type="Gene3D" id="1.25.40.990">
    <property type="match status" value="1"/>
</dbReference>
<comment type="similarity">
    <text evidence="6">Belongs to the TAM41 family.</text>
</comment>
<accession>A0AAF5D118</accession>
<dbReference type="InterPro" id="IPR005062">
    <property type="entry name" value="SAC3/GANP/THP3_conserved"/>
</dbReference>
<dbReference type="SUPFAM" id="SSF50891">
    <property type="entry name" value="Cyclophilin-like"/>
    <property type="match status" value="1"/>
</dbReference>
<evidence type="ECO:0000256" key="18">
    <source>
        <dbReference type="ARBA" id="ARBA00023110"/>
    </source>
</evidence>
<dbReference type="GO" id="GO:0005743">
    <property type="term" value="C:mitochondrial inner membrane"/>
    <property type="evidence" value="ECO:0007669"/>
    <property type="project" value="UniProtKB-SubCell"/>
</dbReference>
<evidence type="ECO:0000256" key="16">
    <source>
        <dbReference type="ARBA" id="ARBA00022842"/>
    </source>
</evidence>
<keyword evidence="21" id="KW-0594">Phospholipid biosynthesis</keyword>
<proteinExistence type="inferred from homology"/>
<dbReference type="FunFam" id="2.40.100.10:FF:000003">
    <property type="entry name" value="Peptidylprolyl isomerase domain and WD repeat-containing 1"/>
    <property type="match status" value="1"/>
</dbReference>
<evidence type="ECO:0000256" key="4">
    <source>
        <dbReference type="ARBA" id="ARBA00005119"/>
    </source>
</evidence>
<dbReference type="InterPro" id="IPR015943">
    <property type="entry name" value="WD40/YVTN_repeat-like_dom_sf"/>
</dbReference>
<evidence type="ECO:0000256" key="5">
    <source>
        <dbReference type="ARBA" id="ARBA00005189"/>
    </source>
</evidence>
<keyword evidence="13" id="KW-0548">Nucleotidyltransferase</keyword>
<dbReference type="PROSITE" id="PS50072">
    <property type="entry name" value="CSA_PPIASE_2"/>
    <property type="match status" value="1"/>
</dbReference>
<dbReference type="GO" id="GO:0003755">
    <property type="term" value="F:peptidyl-prolyl cis-trans isomerase activity"/>
    <property type="evidence" value="ECO:0007669"/>
    <property type="project" value="UniProtKB-KW"/>
</dbReference>
<evidence type="ECO:0000256" key="19">
    <source>
        <dbReference type="ARBA" id="ARBA00023128"/>
    </source>
</evidence>
<feature type="domain" description="PPIase cyclophilin-type" evidence="26">
    <location>
        <begin position="1068"/>
        <end position="1221"/>
    </location>
</feature>
<keyword evidence="20" id="KW-0472">Membrane</keyword>
<evidence type="ECO:0000256" key="8">
    <source>
        <dbReference type="ARBA" id="ARBA00013194"/>
    </source>
</evidence>
<keyword evidence="17" id="KW-0443">Lipid metabolism</keyword>
<evidence type="ECO:0000256" key="13">
    <source>
        <dbReference type="ARBA" id="ARBA00022695"/>
    </source>
</evidence>
<evidence type="ECO:0000256" key="23">
    <source>
        <dbReference type="ARBA" id="ARBA00023264"/>
    </source>
</evidence>
<dbReference type="InterPro" id="IPR036322">
    <property type="entry name" value="WD40_repeat_dom_sf"/>
</dbReference>
<evidence type="ECO:0000256" key="12">
    <source>
        <dbReference type="ARBA" id="ARBA00022679"/>
    </source>
</evidence>
<dbReference type="Pfam" id="PF09139">
    <property type="entry name" value="Tam41_Mmp37"/>
    <property type="match status" value="1"/>
</dbReference>
<evidence type="ECO:0000259" key="26">
    <source>
        <dbReference type="PROSITE" id="PS50072"/>
    </source>
</evidence>
<keyword evidence="15" id="KW-0999">Mitochondrion inner membrane</keyword>
<evidence type="ECO:0000256" key="3">
    <source>
        <dbReference type="ARBA" id="ARBA00004443"/>
    </source>
</evidence>
<dbReference type="PRINTS" id="PR00153">
    <property type="entry name" value="CSAPPISMRASE"/>
</dbReference>
<comment type="pathway">
    <text evidence="5">Lipid metabolism.</text>
</comment>
<dbReference type="GO" id="GO:0005634">
    <property type="term" value="C:nucleus"/>
    <property type="evidence" value="ECO:0007669"/>
    <property type="project" value="UniProtKB-ARBA"/>
</dbReference>
<dbReference type="EC" id="2.7.7.41" evidence="7"/>
<evidence type="ECO:0000256" key="2">
    <source>
        <dbReference type="ARBA" id="ARBA00001946"/>
    </source>
</evidence>
<protein>
    <recommendedName>
        <fullName evidence="9">Phosphatidate cytidylyltransferase, mitochondrial</fullName>
        <ecNumber evidence="7">2.7.7.41</ecNumber>
        <ecNumber evidence="8">5.2.1.8</ecNumber>
    </recommendedName>
    <alternativeName>
        <fullName evidence="24">CDP-diacylglycerol synthase</fullName>
    </alternativeName>
    <alternativeName>
        <fullName evidence="25">Mitochondrial translocator assembly and maintenance protein 41 homolog</fullName>
    </alternativeName>
</protein>
<keyword evidence="16" id="KW-0460">Magnesium</keyword>
<sequence length="1624" mass="185244">DKFSNPENPAWIAAQRALEKIGAETDPVVNGGMSFTPPVGFPYGPHYQPYYPGISTAVHNNIQAGFPPLDLSLYNSQKPNLPFVKPKLGNNLGKVQYQARGSLSKGPLPPSVQNTVSEISQQNFLGNNKTKSFFQNGTQAPGVPTVKFNPTKKPVGLLLPSQLKNEDCDYPLISKVSHPPLRNYILRAFKSLPNPNQKHKLLNYLEERVTPLIESGATKAVNWDSEPLPHEVGYIFETFSFSKTQKRPAPPVNMPTKKPMVGMAMDTSFVGPDILLSGAKVTKNKSKNLKDEQINGPVVDKLKEKRAKRFANELGKNFTISPIKFTPTNDSSPIYFLDTKGNNSYKFSEISMEENFVGTSTELERRYLRLTERPRPDQVRPEAVLKKSINHVLGKYYKTKSYDYAGGQLKSIRQDLCVQNIRNPFAIYVYEECAKVAIENGDKEEFNQSQQQLRQLYSLNPNTNNEANFFGYNLLFLLYTNNPMDINKWMQNLTRDKKNNKVVRFALGVFHALKYKIYPRFFELYHQAPDATSKHLINIYLDRERCNALKIILSAYQVYIPLEVISDNLRYEINELREWLKAKDIETVPNKEGKEICQGNIFNFRMTMDSNVESPKKVKSKKRKIKNFPSPDEVASYLKELPKCDSYEKSFMHRTNITHVLSTLTDFIITASKDGILKFWKKTHHQGIEYVKAYKCHSHEFIDLQSNHNGTLLATLSTEDKSAKIFDVSNFDMTNILSFSFKPFSCAWLDRSRDVIKALAVTDIDTGAVHVFDSSDSKNALKVFDRMHRSPFTKITYSSVLDIAISVDSKGILEYWSGIQRNFQFPDSDVKFSSKLSTDLLIHMKEKVKVYNICSSQNGEYFATFSSDAKYRVFKTLSGKLLSVFDESIDYYDNNPLDYEELNISSMDLARKKAIEKEILNDNYIPYTIKMKFDYNNTILVYPCIFGIKMVNIFDKSTLRMIATSETMRICALDICNAHPFNEQLMQSVATVRTENCKDLSEKASEPDPLIVASGLSKNRFYLFTNCEPLTKDDKNSTDNRDIINEKIVQENVKPNILDEITDDSSMIREKAIIHTSKGDIHIKLFLNECPKAVKNFCTHAYNGYYNGHIFHRVIKNFIIQTGDPTGKGTGGESIWGGEFEDEFHHSLKFDAPYKLGMANAGPNTNGSQFFITVAPTEWLDGKNTLFGSVIDGFNVVNSINKVQTQEKSVSEYLELIQCVPLDTAEFVFAYGSGAISQGNENMKDKMVDFIIITNDPLKFHADNINKNPSHYSFLRKIGPKRITEIQTKFGARVYYNSRVESNNRMIKYGVISTDNVLQDLLDWNWLYVAGRMQKPILNVLKPTKKIEEAMEINHTSALQLALLMVEDTFTFENLFKHIVNISYNGDFRQVIGEDKNKVNKIVHGSYDKFMDIYKPLLEKDPRVTVLSDKCEQDNTTQAVYHRINLLPLGVINCLQEKWKRKNEPRKDVEEISFTLANRTDFDVIIRDMTSSIVAKSSRNQTIKNALSAGFDMENNVQPSIDFQLKIEEVTLNVKVIVLEYCYIIYIGKRNTIDIMTMGNFGKSTLLDFSPGACSQMYVESLNLKLSKAFPGKQIFINTDLSSNDSPEFWSEIFLKFVPKLKEV</sequence>
<dbReference type="GO" id="GO:0032049">
    <property type="term" value="P:cardiolipin biosynthetic process"/>
    <property type="evidence" value="ECO:0007669"/>
    <property type="project" value="InterPro"/>
</dbReference>
<keyword evidence="14" id="KW-0677">Repeat</keyword>
<evidence type="ECO:0000256" key="21">
    <source>
        <dbReference type="ARBA" id="ARBA00023209"/>
    </source>
</evidence>
<keyword evidence="12" id="KW-0808">Transferase</keyword>
<dbReference type="Gene3D" id="2.40.100.10">
    <property type="entry name" value="Cyclophilin-like"/>
    <property type="match status" value="1"/>
</dbReference>
<dbReference type="GO" id="GO:0016024">
    <property type="term" value="P:CDP-diacylglycerol biosynthetic process"/>
    <property type="evidence" value="ECO:0007669"/>
    <property type="project" value="TreeGrafter"/>
</dbReference>
<evidence type="ECO:0000256" key="22">
    <source>
        <dbReference type="ARBA" id="ARBA00023235"/>
    </source>
</evidence>
<evidence type="ECO:0000256" key="9">
    <source>
        <dbReference type="ARBA" id="ARBA00018337"/>
    </source>
</evidence>
<evidence type="ECO:0000313" key="28">
    <source>
        <dbReference type="WBParaSite" id="TCONS_00004805.p1"/>
    </source>
</evidence>
<dbReference type="GO" id="GO:0004605">
    <property type="term" value="F:phosphatidate cytidylyltransferase activity"/>
    <property type="evidence" value="ECO:0007669"/>
    <property type="project" value="UniProtKB-EC"/>
</dbReference>
<dbReference type="PANTHER" id="PTHR13619:SF0">
    <property type="entry name" value="PHOSPHATIDATE CYTIDYLYLTRANSFERASE, MITOCHONDRIAL"/>
    <property type="match status" value="1"/>
</dbReference>
<evidence type="ECO:0000256" key="10">
    <source>
        <dbReference type="ARBA" id="ARBA00022516"/>
    </source>
</evidence>
<dbReference type="Pfam" id="PF00160">
    <property type="entry name" value="Pro_isomerase"/>
    <property type="match status" value="1"/>
</dbReference>
<dbReference type="PANTHER" id="PTHR13619">
    <property type="entry name" value="PHOSPHATIDATE CYTIDYLYLTRANSFERASE, MITOCHONDRIAL"/>
    <property type="match status" value="1"/>
</dbReference>
<dbReference type="AlphaFoldDB" id="A0AAF5D118"/>
<dbReference type="Proteomes" id="UP000035681">
    <property type="component" value="Unplaced"/>
</dbReference>
<comment type="cofactor">
    <cofactor evidence="2">
        <name>Mg(2+)</name>
        <dbReference type="ChEBI" id="CHEBI:18420"/>
    </cofactor>
</comment>
<evidence type="ECO:0000256" key="24">
    <source>
        <dbReference type="ARBA" id="ARBA00029893"/>
    </source>
</evidence>
<evidence type="ECO:0000256" key="15">
    <source>
        <dbReference type="ARBA" id="ARBA00022792"/>
    </source>
</evidence>
<dbReference type="SUPFAM" id="SSF50978">
    <property type="entry name" value="WD40 repeat-like"/>
    <property type="match status" value="1"/>
</dbReference>
<dbReference type="SMART" id="SM00320">
    <property type="entry name" value="WD40"/>
    <property type="match status" value="4"/>
</dbReference>
<evidence type="ECO:0000256" key="25">
    <source>
        <dbReference type="ARBA" id="ARBA00031502"/>
    </source>
</evidence>
<organism evidence="27 28">
    <name type="scientific">Strongyloides stercoralis</name>
    <name type="common">Threadworm</name>
    <dbReference type="NCBI Taxonomy" id="6248"/>
    <lineage>
        <taxon>Eukaryota</taxon>
        <taxon>Metazoa</taxon>
        <taxon>Ecdysozoa</taxon>
        <taxon>Nematoda</taxon>
        <taxon>Chromadorea</taxon>
        <taxon>Rhabditida</taxon>
        <taxon>Tylenchina</taxon>
        <taxon>Panagrolaimomorpha</taxon>
        <taxon>Strongyloidoidea</taxon>
        <taxon>Strongyloididae</taxon>
        <taxon>Strongyloides</taxon>
    </lineage>
</organism>
<keyword evidence="23" id="KW-1208">Phospholipid metabolism</keyword>
<dbReference type="InterPro" id="IPR001680">
    <property type="entry name" value="WD40_rpt"/>
</dbReference>
<keyword evidence="10" id="KW-0444">Lipid biosynthesis</keyword>
<comment type="catalytic activity">
    <reaction evidence="1">
        <text>[protein]-peptidylproline (omega=180) = [protein]-peptidylproline (omega=0)</text>
        <dbReference type="Rhea" id="RHEA:16237"/>
        <dbReference type="Rhea" id="RHEA-COMP:10747"/>
        <dbReference type="Rhea" id="RHEA-COMP:10748"/>
        <dbReference type="ChEBI" id="CHEBI:83833"/>
        <dbReference type="ChEBI" id="CHEBI:83834"/>
        <dbReference type="EC" id="5.2.1.8"/>
    </reaction>
</comment>
<evidence type="ECO:0000256" key="1">
    <source>
        <dbReference type="ARBA" id="ARBA00000971"/>
    </source>
</evidence>
<evidence type="ECO:0000313" key="27">
    <source>
        <dbReference type="Proteomes" id="UP000035681"/>
    </source>
</evidence>
<evidence type="ECO:0000256" key="6">
    <source>
        <dbReference type="ARBA" id="ARBA00005458"/>
    </source>
</evidence>
<dbReference type="InterPro" id="IPR029000">
    <property type="entry name" value="Cyclophilin-like_dom_sf"/>
</dbReference>
<comment type="subcellular location">
    <subcellularLocation>
        <location evidence="3">Mitochondrion inner membrane</location>
        <topology evidence="3">Peripheral membrane protein</topology>
        <orientation evidence="3">Matrix side</orientation>
    </subcellularLocation>
</comment>
<evidence type="ECO:0000256" key="14">
    <source>
        <dbReference type="ARBA" id="ARBA00022737"/>
    </source>
</evidence>
<dbReference type="Gene3D" id="2.130.10.10">
    <property type="entry name" value="YVTN repeat-like/Quinoprotein amine dehydrogenase"/>
    <property type="match status" value="1"/>
</dbReference>
<evidence type="ECO:0000256" key="20">
    <source>
        <dbReference type="ARBA" id="ARBA00023136"/>
    </source>
</evidence>
<keyword evidence="11" id="KW-0853">WD repeat</keyword>
<keyword evidence="18" id="KW-0697">Rotamase</keyword>
<reference evidence="28" key="1">
    <citation type="submission" date="2024-02" db="UniProtKB">
        <authorList>
            <consortium name="WormBaseParasite"/>
        </authorList>
    </citation>
    <scope>IDENTIFICATION</scope>
</reference>
<dbReference type="InterPro" id="IPR015222">
    <property type="entry name" value="Tam41"/>
</dbReference>
<keyword evidence="22" id="KW-0413">Isomerase</keyword>
<name>A0AAF5D118_STRER</name>
<dbReference type="WBParaSite" id="TCONS_00004805.p1">
    <property type="protein sequence ID" value="TCONS_00004805.p1"/>
    <property type="gene ID" value="XLOC_002845"/>
</dbReference>
<dbReference type="InterPro" id="IPR002130">
    <property type="entry name" value="Cyclophilin-type_PPIase_dom"/>
</dbReference>
<keyword evidence="27" id="KW-1185">Reference proteome</keyword>
<dbReference type="Pfam" id="PF03399">
    <property type="entry name" value="SAC3_GANP"/>
    <property type="match status" value="1"/>
</dbReference>
<dbReference type="EC" id="5.2.1.8" evidence="8"/>
<evidence type="ECO:0000256" key="11">
    <source>
        <dbReference type="ARBA" id="ARBA00022574"/>
    </source>
</evidence>
<evidence type="ECO:0000256" key="17">
    <source>
        <dbReference type="ARBA" id="ARBA00023098"/>
    </source>
</evidence>
<evidence type="ECO:0000256" key="7">
    <source>
        <dbReference type="ARBA" id="ARBA00012487"/>
    </source>
</evidence>
<comment type="pathway">
    <text evidence="4">Phospholipid metabolism; CDP-diacylglycerol biosynthesis; CDP-diacylglycerol from sn-glycerol 3-phosphate: step 3/3.</text>
</comment>
<keyword evidence="19" id="KW-0496">Mitochondrion</keyword>